<dbReference type="Proteomes" id="UP000668403">
    <property type="component" value="Unassembled WGS sequence"/>
</dbReference>
<evidence type="ECO:0000259" key="8">
    <source>
        <dbReference type="Pfam" id="PF02397"/>
    </source>
</evidence>
<keyword evidence="5 7" id="KW-1133">Transmembrane helix</keyword>
<feature type="transmembrane region" description="Helical" evidence="7">
    <location>
        <begin position="114"/>
        <end position="132"/>
    </location>
</feature>
<dbReference type="PANTHER" id="PTHR30576:SF10">
    <property type="entry name" value="SLL5057 PROTEIN"/>
    <property type="match status" value="1"/>
</dbReference>
<gene>
    <name evidence="9" type="ORF">J4H85_04080</name>
</gene>
<dbReference type="GO" id="GO:0016705">
    <property type="term" value="F:oxidoreductase activity, acting on paired donors, with incorporation or reduction of molecular oxygen"/>
    <property type="evidence" value="ECO:0007669"/>
    <property type="project" value="InterPro"/>
</dbReference>
<comment type="caution">
    <text evidence="9">The sequence shown here is derived from an EMBL/GenBank/DDBJ whole genome shotgun (WGS) entry which is preliminary data.</text>
</comment>
<accession>A0A939TTX8</accession>
<dbReference type="AlphaFoldDB" id="A0A939TTX8"/>
<evidence type="ECO:0000256" key="1">
    <source>
        <dbReference type="ARBA" id="ARBA00004141"/>
    </source>
</evidence>
<comment type="similarity">
    <text evidence="2">Belongs to the bacterial sugar transferase family.</text>
</comment>
<evidence type="ECO:0000256" key="2">
    <source>
        <dbReference type="ARBA" id="ARBA00006464"/>
    </source>
</evidence>
<feature type="transmembrane region" description="Helical" evidence="7">
    <location>
        <begin position="21"/>
        <end position="43"/>
    </location>
</feature>
<dbReference type="GO" id="GO:0016780">
    <property type="term" value="F:phosphotransferase activity, for other substituted phosphate groups"/>
    <property type="evidence" value="ECO:0007669"/>
    <property type="project" value="TreeGrafter"/>
</dbReference>
<dbReference type="Pfam" id="PF02397">
    <property type="entry name" value="Bac_transf"/>
    <property type="match status" value="1"/>
</dbReference>
<dbReference type="PANTHER" id="PTHR30576">
    <property type="entry name" value="COLANIC BIOSYNTHESIS UDP-GLUCOSE LIPID CARRIER TRANSFERASE"/>
    <property type="match status" value="1"/>
</dbReference>
<organism evidence="9 10">
    <name type="scientific">Leucobacter tardus</name>
    <dbReference type="NCBI Taxonomy" id="501483"/>
    <lineage>
        <taxon>Bacteria</taxon>
        <taxon>Bacillati</taxon>
        <taxon>Actinomycetota</taxon>
        <taxon>Actinomycetes</taxon>
        <taxon>Micrococcales</taxon>
        <taxon>Microbacteriaceae</taxon>
        <taxon>Leucobacter</taxon>
    </lineage>
</organism>
<feature type="domain" description="Bacterial sugar transferase" evidence="8">
    <location>
        <begin position="298"/>
        <end position="485"/>
    </location>
</feature>
<sequence>MTPRATPALEYRRRWERRYHARLVGTDAAIVFAVSAVGAAVVVLTGGSAASAAQAGVLGAVWFAMLAALRTRDPGIMGAGVAEYRGVMHASGLALGVFALIGSLVDWIDLRLLLIVVAPLGTLGVLLGRWLWRKWLRRQRIRGRFLSRTLVVGTEDDVRYVLGALREGGENAIFVVGLSLFAADERGTALVDGANAAPARRTLAVGENDYPVFGAPEAVADTATRIGADKIIIASLPANSPNYVKALSWQLEGTASELVLSHRVTDVVGPRISFRPIDGLPLLQIKIPRYEGGQHLLKRALDIVVALVALGMIALITPVVALGIKLDSRGPVLFWQDRVGRDGRRFRMLKFRTMHVDAEAQRAALLAQNEGSGPLFKLREDPRVTRVGRTLRRLSLDELPQFWNVLTGAMSVVGPRPPLPDEVTSYDGTVYRRLFIKPGITGLWQVSGRSDLTWEQSVRLDLSYVENWSLMQDLQIMWRTAQVMFRPKGAY</sequence>
<evidence type="ECO:0000256" key="6">
    <source>
        <dbReference type="ARBA" id="ARBA00023136"/>
    </source>
</evidence>
<reference evidence="9" key="1">
    <citation type="submission" date="2021-03" db="EMBL/GenBank/DDBJ databases">
        <title>Leucobacter chromiisoli sp. nov., isolated from chromium-containing soil of chemical plant.</title>
        <authorList>
            <person name="Xu Z."/>
        </authorList>
    </citation>
    <scope>NUCLEOTIDE SEQUENCE</scope>
    <source>
        <strain evidence="9">K 70/01</strain>
    </source>
</reference>
<keyword evidence="6 7" id="KW-0472">Membrane</keyword>
<evidence type="ECO:0000256" key="3">
    <source>
        <dbReference type="ARBA" id="ARBA00022679"/>
    </source>
</evidence>
<dbReference type="InterPro" id="IPR003362">
    <property type="entry name" value="Bact_transf"/>
</dbReference>
<keyword evidence="3 9" id="KW-0808">Transferase</keyword>
<feature type="transmembrane region" description="Helical" evidence="7">
    <location>
        <begin position="49"/>
        <end position="69"/>
    </location>
</feature>
<dbReference type="InterPro" id="IPR036661">
    <property type="entry name" value="Luciferase-like_sf"/>
</dbReference>
<evidence type="ECO:0000313" key="9">
    <source>
        <dbReference type="EMBL" id="MBO2989175.1"/>
    </source>
</evidence>
<dbReference type="SUPFAM" id="SSF51679">
    <property type="entry name" value="Bacterial luciferase-like"/>
    <property type="match status" value="1"/>
</dbReference>
<dbReference type="EMBL" id="JAGFBF010000001">
    <property type="protein sequence ID" value="MBO2989175.1"/>
    <property type="molecule type" value="Genomic_DNA"/>
</dbReference>
<evidence type="ECO:0000256" key="7">
    <source>
        <dbReference type="SAM" id="Phobius"/>
    </source>
</evidence>
<name>A0A939TTX8_9MICO</name>
<feature type="transmembrane region" description="Helical" evidence="7">
    <location>
        <begin position="90"/>
        <end position="108"/>
    </location>
</feature>
<keyword evidence="4 7" id="KW-0812">Transmembrane</keyword>
<comment type="subcellular location">
    <subcellularLocation>
        <location evidence="1">Membrane</location>
        <topology evidence="1">Multi-pass membrane protein</topology>
    </subcellularLocation>
</comment>
<evidence type="ECO:0000313" key="10">
    <source>
        <dbReference type="Proteomes" id="UP000668403"/>
    </source>
</evidence>
<keyword evidence="10" id="KW-1185">Reference proteome</keyword>
<protein>
    <submittedName>
        <fullName evidence="9">Sugar transferase</fullName>
    </submittedName>
</protein>
<dbReference type="InterPro" id="IPR017475">
    <property type="entry name" value="EPS_sugar_tfrase"/>
</dbReference>
<evidence type="ECO:0000256" key="4">
    <source>
        <dbReference type="ARBA" id="ARBA00022692"/>
    </source>
</evidence>
<evidence type="ECO:0000256" key="5">
    <source>
        <dbReference type="ARBA" id="ARBA00022989"/>
    </source>
</evidence>
<proteinExistence type="inferred from homology"/>
<dbReference type="NCBIfam" id="TIGR03025">
    <property type="entry name" value="EPS_sugtrans"/>
    <property type="match status" value="1"/>
</dbReference>
<dbReference type="GO" id="GO:0016020">
    <property type="term" value="C:membrane"/>
    <property type="evidence" value="ECO:0007669"/>
    <property type="project" value="UniProtKB-SubCell"/>
</dbReference>
<feature type="transmembrane region" description="Helical" evidence="7">
    <location>
        <begin position="303"/>
        <end position="324"/>
    </location>
</feature>